<dbReference type="EMBL" id="JAVYII010000010">
    <property type="protein sequence ID" value="MDT9595143.1"/>
    <property type="molecule type" value="Genomic_DNA"/>
</dbReference>
<evidence type="ECO:0000313" key="2">
    <source>
        <dbReference type="Proteomes" id="UP001268542"/>
    </source>
</evidence>
<name>A0ABU3Q0V2_9ACTN</name>
<organism evidence="1 2">
    <name type="scientific">Nocardioides imazamoxiresistens</name>
    <dbReference type="NCBI Taxonomy" id="3231893"/>
    <lineage>
        <taxon>Bacteria</taxon>
        <taxon>Bacillati</taxon>
        <taxon>Actinomycetota</taxon>
        <taxon>Actinomycetes</taxon>
        <taxon>Propionibacteriales</taxon>
        <taxon>Nocardioidaceae</taxon>
        <taxon>Nocardioides</taxon>
    </lineage>
</organism>
<proteinExistence type="predicted"/>
<sequence>MKKLVLLVLVVFVGFWMFTDPGGLASTAREGGGEGWDMVVSFFEAVIRFIGELF</sequence>
<reference evidence="1 2" key="1">
    <citation type="submission" date="2023-08" db="EMBL/GenBank/DDBJ databases">
        <title>Nocardioides seae sp. nov., a bacterium isolated from a soil.</title>
        <authorList>
            <person name="Wang X."/>
        </authorList>
    </citation>
    <scope>NUCLEOTIDE SEQUENCE [LARGE SCALE GENOMIC DNA]</scope>
    <source>
        <strain evidence="1 2">YZH12</strain>
    </source>
</reference>
<gene>
    <name evidence="1" type="ORF">RDV89_18795</name>
</gene>
<accession>A0ABU3Q0V2</accession>
<keyword evidence="2" id="KW-1185">Reference proteome</keyword>
<dbReference type="Proteomes" id="UP001268542">
    <property type="component" value="Unassembled WGS sequence"/>
</dbReference>
<evidence type="ECO:0000313" key="1">
    <source>
        <dbReference type="EMBL" id="MDT9595143.1"/>
    </source>
</evidence>
<protein>
    <submittedName>
        <fullName evidence="1">Uncharacterized protein</fullName>
    </submittedName>
</protein>
<comment type="caution">
    <text evidence="1">The sequence shown here is derived from an EMBL/GenBank/DDBJ whole genome shotgun (WGS) entry which is preliminary data.</text>
</comment>
<dbReference type="RefSeq" id="WP_315735595.1">
    <property type="nucleotide sequence ID" value="NZ_JAVYII010000010.1"/>
</dbReference>